<accession>A0A067T159</accession>
<dbReference type="STRING" id="685588.A0A067T159"/>
<reference evidence="3" key="1">
    <citation type="journal article" date="2014" name="Proc. Natl. Acad. Sci. U.S.A.">
        <title>Extensive sampling of basidiomycete genomes demonstrates inadequacy of the white-rot/brown-rot paradigm for wood decay fungi.</title>
        <authorList>
            <person name="Riley R."/>
            <person name="Salamov A.A."/>
            <person name="Brown D.W."/>
            <person name="Nagy L.G."/>
            <person name="Floudas D."/>
            <person name="Held B.W."/>
            <person name="Levasseur A."/>
            <person name="Lombard V."/>
            <person name="Morin E."/>
            <person name="Otillar R."/>
            <person name="Lindquist E.A."/>
            <person name="Sun H."/>
            <person name="LaButti K.M."/>
            <person name="Schmutz J."/>
            <person name="Jabbour D."/>
            <person name="Luo H."/>
            <person name="Baker S.E."/>
            <person name="Pisabarro A.G."/>
            <person name="Walton J.D."/>
            <person name="Blanchette R.A."/>
            <person name="Henrissat B."/>
            <person name="Martin F."/>
            <person name="Cullen D."/>
            <person name="Hibbett D.S."/>
            <person name="Grigoriev I.V."/>
        </authorList>
    </citation>
    <scope>NUCLEOTIDE SEQUENCE [LARGE SCALE GENOMIC DNA]</scope>
    <source>
        <strain evidence="3">CBS 339.88</strain>
    </source>
</reference>
<dbReference type="Proteomes" id="UP000027222">
    <property type="component" value="Unassembled WGS sequence"/>
</dbReference>
<evidence type="ECO:0000313" key="3">
    <source>
        <dbReference type="Proteomes" id="UP000027222"/>
    </source>
</evidence>
<sequence>MTHFTFPAGQDTTLINIFLGLQISGAIAFVLVVLSACIFRGAKRHPIWFSFCISWIAFGVSYAFLLFAGQQYKRPTHIPCTIQAALIYAAPYLVMGTSLGLVTHLLLNVLSALSQSPKKRTYRTFMNILVSLPWMLWVAVFVGVLVFGFSHDQQVAMSPNGTFCVIQDSSIPKVTAIAATIGSTAIIGLECAIATLLYRNRAIVNIFSQSLAMAIRILIFTILGFGALGCSV</sequence>
<evidence type="ECO:0000256" key="1">
    <source>
        <dbReference type="SAM" id="Phobius"/>
    </source>
</evidence>
<dbReference type="AlphaFoldDB" id="A0A067T159"/>
<gene>
    <name evidence="2" type="ORF">GALMADRAFT_229024</name>
</gene>
<keyword evidence="1" id="KW-1133">Transmembrane helix</keyword>
<dbReference type="OrthoDB" id="2988301at2759"/>
<feature type="transmembrane region" description="Helical" evidence="1">
    <location>
        <begin position="125"/>
        <end position="149"/>
    </location>
</feature>
<evidence type="ECO:0008006" key="4">
    <source>
        <dbReference type="Google" id="ProtNLM"/>
    </source>
</evidence>
<keyword evidence="1" id="KW-0472">Membrane</keyword>
<feature type="transmembrane region" description="Helical" evidence="1">
    <location>
        <begin position="176"/>
        <end position="198"/>
    </location>
</feature>
<organism evidence="2 3">
    <name type="scientific">Galerina marginata (strain CBS 339.88)</name>
    <dbReference type="NCBI Taxonomy" id="685588"/>
    <lineage>
        <taxon>Eukaryota</taxon>
        <taxon>Fungi</taxon>
        <taxon>Dikarya</taxon>
        <taxon>Basidiomycota</taxon>
        <taxon>Agaricomycotina</taxon>
        <taxon>Agaricomycetes</taxon>
        <taxon>Agaricomycetidae</taxon>
        <taxon>Agaricales</taxon>
        <taxon>Agaricineae</taxon>
        <taxon>Strophariaceae</taxon>
        <taxon>Galerina</taxon>
    </lineage>
</organism>
<feature type="transmembrane region" description="Helical" evidence="1">
    <location>
        <begin position="14"/>
        <end position="39"/>
    </location>
</feature>
<keyword evidence="3" id="KW-1185">Reference proteome</keyword>
<dbReference type="EMBL" id="KL142388">
    <property type="protein sequence ID" value="KDR72763.1"/>
    <property type="molecule type" value="Genomic_DNA"/>
</dbReference>
<proteinExistence type="predicted"/>
<protein>
    <recommendedName>
        <fullName evidence="4">G-protein coupled receptors family 2 profile 2 domain-containing protein</fullName>
    </recommendedName>
</protein>
<keyword evidence="1" id="KW-0812">Transmembrane</keyword>
<feature type="transmembrane region" description="Helical" evidence="1">
    <location>
        <begin position="210"/>
        <end position="229"/>
    </location>
</feature>
<evidence type="ECO:0000313" key="2">
    <source>
        <dbReference type="EMBL" id="KDR72763.1"/>
    </source>
</evidence>
<feature type="transmembrane region" description="Helical" evidence="1">
    <location>
        <begin position="46"/>
        <end position="69"/>
    </location>
</feature>
<name>A0A067T159_GALM3</name>
<dbReference type="HOGENOM" id="CLU_065186_3_0_1"/>
<feature type="transmembrane region" description="Helical" evidence="1">
    <location>
        <begin position="89"/>
        <end position="113"/>
    </location>
</feature>